<dbReference type="FunFam" id="1.25.40.1040:FF:000003">
    <property type="entry name" value="N-terminal acetyltransferase A, auxiliary subunit"/>
    <property type="match status" value="1"/>
</dbReference>
<dbReference type="AlphaFoldDB" id="A0A2T6ZRR8"/>
<dbReference type="SMART" id="SM00028">
    <property type="entry name" value="TPR"/>
    <property type="match status" value="7"/>
</dbReference>
<dbReference type="PANTHER" id="PTHR22767">
    <property type="entry name" value="N-TERMINAL ACETYLTRANSFERASE-RELATED"/>
    <property type="match status" value="1"/>
</dbReference>
<dbReference type="Proteomes" id="UP000244722">
    <property type="component" value="Unassembled WGS sequence"/>
</dbReference>
<organism evidence="5 6">
    <name type="scientific">Tuber borchii</name>
    <name type="common">White truffle</name>
    <dbReference type="NCBI Taxonomy" id="42251"/>
    <lineage>
        <taxon>Eukaryota</taxon>
        <taxon>Fungi</taxon>
        <taxon>Dikarya</taxon>
        <taxon>Ascomycota</taxon>
        <taxon>Pezizomycotina</taxon>
        <taxon>Pezizomycetes</taxon>
        <taxon>Pezizales</taxon>
        <taxon>Tuberaceae</taxon>
        <taxon>Tuber</taxon>
    </lineage>
</organism>
<dbReference type="PIRSF" id="PIRSF000422">
    <property type="entry name" value="N-terminal-AcTrfase-A_aux_su"/>
    <property type="match status" value="1"/>
</dbReference>
<dbReference type="InterPro" id="IPR011990">
    <property type="entry name" value="TPR-like_helical_dom_sf"/>
</dbReference>
<keyword evidence="6" id="KW-1185">Reference proteome</keyword>
<keyword evidence="1" id="KW-0677">Repeat</keyword>
<dbReference type="SUPFAM" id="SSF48452">
    <property type="entry name" value="TPR-like"/>
    <property type="match status" value="2"/>
</dbReference>
<dbReference type="Pfam" id="PF13181">
    <property type="entry name" value="TPR_8"/>
    <property type="match status" value="1"/>
</dbReference>
<keyword evidence="5" id="KW-0675">Receptor</keyword>
<dbReference type="Pfam" id="PF13432">
    <property type="entry name" value="TPR_16"/>
    <property type="match status" value="1"/>
</dbReference>
<dbReference type="PROSITE" id="PS50005">
    <property type="entry name" value="TPR"/>
    <property type="match status" value="2"/>
</dbReference>
<dbReference type="EMBL" id="NESQ01000128">
    <property type="protein sequence ID" value="PUU78182.1"/>
    <property type="molecule type" value="Genomic_DNA"/>
</dbReference>
<dbReference type="InterPro" id="IPR019734">
    <property type="entry name" value="TPR_rpt"/>
</dbReference>
<reference evidence="5 6" key="1">
    <citation type="submission" date="2017-04" db="EMBL/GenBank/DDBJ databases">
        <title>Draft genome sequence of Tuber borchii Vittad., a whitish edible truffle.</title>
        <authorList>
            <consortium name="DOE Joint Genome Institute"/>
            <person name="Murat C."/>
            <person name="Kuo A."/>
            <person name="Barry K.W."/>
            <person name="Clum A."/>
            <person name="Dockter R.B."/>
            <person name="Fauchery L."/>
            <person name="Iotti M."/>
            <person name="Kohler A."/>
            <person name="Labutti K."/>
            <person name="Lindquist E.A."/>
            <person name="Lipzen A."/>
            <person name="Ohm R.A."/>
            <person name="Wang M."/>
            <person name="Grigoriev I.V."/>
            <person name="Zambonelli A."/>
            <person name="Martin F.M."/>
        </authorList>
    </citation>
    <scope>NUCLEOTIDE SEQUENCE [LARGE SCALE GENOMIC DNA]</scope>
    <source>
        <strain evidence="5 6">Tbo3840</strain>
    </source>
</reference>
<evidence type="ECO:0000256" key="2">
    <source>
        <dbReference type="ARBA" id="ARBA00022803"/>
    </source>
</evidence>
<protein>
    <submittedName>
        <fullName evidence="5">NMDA receptor-regulated protein 1-domain-containing protein</fullName>
    </submittedName>
</protein>
<feature type="repeat" description="TPR" evidence="3">
    <location>
        <begin position="413"/>
        <end position="446"/>
    </location>
</feature>
<evidence type="ECO:0000256" key="1">
    <source>
        <dbReference type="ARBA" id="ARBA00022737"/>
    </source>
</evidence>
<proteinExistence type="predicted"/>
<feature type="region of interest" description="Disordered" evidence="4">
    <location>
        <begin position="583"/>
        <end position="653"/>
    </location>
</feature>
<evidence type="ECO:0000256" key="4">
    <source>
        <dbReference type="SAM" id="MobiDB-lite"/>
    </source>
</evidence>
<evidence type="ECO:0000313" key="5">
    <source>
        <dbReference type="EMBL" id="PUU78182.1"/>
    </source>
</evidence>
<dbReference type="Pfam" id="PF12569">
    <property type="entry name" value="NatA_aux_su"/>
    <property type="match status" value="1"/>
</dbReference>
<dbReference type="GO" id="GO:0031415">
    <property type="term" value="C:NatA complex"/>
    <property type="evidence" value="ECO:0007669"/>
    <property type="project" value="TreeGrafter"/>
</dbReference>
<dbReference type="OrthoDB" id="10263032at2759"/>
<name>A0A2T6ZRR8_TUBBO</name>
<dbReference type="InterPro" id="IPR021183">
    <property type="entry name" value="NatA_aux_su"/>
</dbReference>
<dbReference type="PANTHER" id="PTHR22767:SF2">
    <property type="entry name" value="N(ALPHA)-ACETYLTRANSFERASE 15_16, ISOFORM A"/>
    <property type="match status" value="1"/>
</dbReference>
<gene>
    <name evidence="5" type="ORF">B9Z19DRAFT_1084726</name>
</gene>
<comment type="caution">
    <text evidence="5">The sequence shown here is derived from an EMBL/GenBank/DDBJ whole genome shotgun (WGS) entry which is preliminary data.</text>
</comment>
<evidence type="ECO:0000313" key="6">
    <source>
        <dbReference type="Proteomes" id="UP000244722"/>
    </source>
</evidence>
<dbReference type="FunFam" id="1.25.40.1010:FF:000002">
    <property type="entry name" value="N-terminal acetyltransferase catalytic subunit (NAT1)"/>
    <property type="match status" value="1"/>
</dbReference>
<dbReference type="STRING" id="42251.A0A2T6ZRR8"/>
<dbReference type="Gene3D" id="1.25.40.1040">
    <property type="match status" value="1"/>
</dbReference>
<keyword evidence="2 3" id="KW-0802">TPR repeat</keyword>
<sequence length="848" mass="96904">MPQAPLASKDGSLFRQVLKCYETKQYKKGLKAAEQILRKNPKHGETLAMKGLITNSLGRTEEAFAIAKEALRQDMKSHVCWHVYGLLYRSEKNFEESIKAYKMALRFEPESQQILRDLALLQVQMRDYPGYVESRGKILQGRPQLRQNWTGLAVAHHLSGSYAEAENVLKKYEETLKNPPSKGDIEHSEACLYRNVVIAESGDIARALEHLESVAKVSLDKISVMEYRADYLLRLDRKEEAEKAYRALLNRNSEKRQYYRGLERSMGIDPEDRKALKAIYDEFTEKNPRSDAPRRIPLDFLKGEDFKQAASVYLQKLLKKGVPSTFANIKALYADAAKREMILELVEGCLASMGTEEEAPTNGETNGDKSKPSEFKLWTLYFLTQHYDHHRTRDTAKASEYLNQALELSPSTVELHMTQARIYKHSGDFQKAMEKMNQARELDTKDRYINTKCAKYQLRNDRNEDALKTMSLFTRNDAHGGPLGDLLEMQCVWFITEDGESYLRQGNLGLALKRFHAILKIFDDWTEDQFDFHSFSLRKGQIRSYVTMLRWEDTLRSHPFFVRAALGAIRVYIMLHDRPHLAHSSLSNGNREGTDFEGMSPADRKKALKKAKREQQKAQEKAAELAAKAKEDKARNAQVSNADGEMKKEDTDPLGNALAQTKEPLEVAMRFLAPLLELSPKRIEVQCAGFDVYLRRKKWLLALKCLIAARELEKENPVVHEQTIRFRRAVDSLADEDIKEPSREVLTAELESILPKETDLKSYNEGFLNSHKDSPKHVHGALRARHLLNPEDANIADELANTLSLENLTLKEAIEGQTLLTDLKAENKDYNQKASERFPDAAAFQTTA</sequence>
<accession>A0A2T6ZRR8</accession>
<dbReference type="Gene3D" id="1.25.40.1010">
    <property type="match status" value="1"/>
</dbReference>
<evidence type="ECO:0000256" key="3">
    <source>
        <dbReference type="PROSITE-ProRule" id="PRU00339"/>
    </source>
</evidence>
<feature type="compositionally biased region" description="Basic and acidic residues" evidence="4">
    <location>
        <begin position="613"/>
        <end position="635"/>
    </location>
</feature>
<feature type="repeat" description="TPR" evidence="3">
    <location>
        <begin position="78"/>
        <end position="111"/>
    </location>
</feature>